<dbReference type="Proteomes" id="UP001268819">
    <property type="component" value="Unassembled WGS sequence"/>
</dbReference>
<keyword evidence="2" id="KW-1185">Reference proteome</keyword>
<dbReference type="EMBL" id="JAVDSG010000001">
    <property type="protein sequence ID" value="MDR6594767.1"/>
    <property type="molecule type" value="Genomic_DNA"/>
</dbReference>
<dbReference type="Gene3D" id="3.40.50.1820">
    <property type="entry name" value="alpha/beta hydrolase"/>
    <property type="match status" value="1"/>
</dbReference>
<comment type="caution">
    <text evidence="1">The sequence shown here is derived from an EMBL/GenBank/DDBJ whole genome shotgun (WGS) entry which is preliminary data.</text>
</comment>
<sequence>MPTNTDSLIQIPRPRLVTSADAAGLPPHTGRHPVGASDLRLVDRSRSAGVPRELGVTVHYPTGPGRGPLALPAVLFSPAAGRSRARGAGPAEDLAGRGYVVVSVEHPDEPFAGGRAPFAGHGAPAALLAARVADLRFTLDRLADLTDRFPLDPTRVGVLGHAAGGVAAARTAAVDPRVAAGAGLDDGTACARSARSIAATCPDRPFLLVSAGTCDGNADLSWRVPGTHDQLRHVHVGVDPLRAVAARRTYLAAFFDRHLAD</sequence>
<protein>
    <submittedName>
        <fullName evidence="1">Dienelactone hydrolase</fullName>
    </submittedName>
</protein>
<reference evidence="1 2" key="1">
    <citation type="submission" date="2023-07" db="EMBL/GenBank/DDBJ databases">
        <title>Sequencing the genomes of 1000 actinobacteria strains.</title>
        <authorList>
            <person name="Klenk H.-P."/>
        </authorList>
    </citation>
    <scope>NUCLEOTIDE SEQUENCE [LARGE SCALE GENOMIC DNA]</scope>
    <source>
        <strain evidence="1 2">DSM 43749</strain>
    </source>
</reference>
<dbReference type="GO" id="GO:0016787">
    <property type="term" value="F:hydrolase activity"/>
    <property type="evidence" value="ECO:0007669"/>
    <property type="project" value="UniProtKB-KW"/>
</dbReference>
<proteinExistence type="predicted"/>
<organism evidence="1 2">
    <name type="scientific">Saccharothrix longispora</name>
    <dbReference type="NCBI Taxonomy" id="33920"/>
    <lineage>
        <taxon>Bacteria</taxon>
        <taxon>Bacillati</taxon>
        <taxon>Actinomycetota</taxon>
        <taxon>Actinomycetes</taxon>
        <taxon>Pseudonocardiales</taxon>
        <taxon>Pseudonocardiaceae</taxon>
        <taxon>Saccharothrix</taxon>
    </lineage>
</organism>
<dbReference type="InterPro" id="IPR029058">
    <property type="entry name" value="AB_hydrolase_fold"/>
</dbReference>
<name>A0ABU1PVV1_9PSEU</name>
<keyword evidence="1" id="KW-0378">Hydrolase</keyword>
<gene>
    <name evidence="1" type="ORF">J2S66_003151</name>
</gene>
<dbReference type="SUPFAM" id="SSF53474">
    <property type="entry name" value="alpha/beta-Hydrolases"/>
    <property type="match status" value="1"/>
</dbReference>
<evidence type="ECO:0000313" key="2">
    <source>
        <dbReference type="Proteomes" id="UP001268819"/>
    </source>
</evidence>
<evidence type="ECO:0000313" key="1">
    <source>
        <dbReference type="EMBL" id="MDR6594767.1"/>
    </source>
</evidence>
<accession>A0ABU1PVV1</accession>
<dbReference type="RefSeq" id="WP_310307791.1">
    <property type="nucleotide sequence ID" value="NZ_BAAAXB010000001.1"/>
</dbReference>